<sequence>MPSRRRKNPFTLPLHRSSPFAVNDSNHRQLLSPHHLIIGGGVIGLSVAWELANRGLRVSVLDQGAIGQGTSWAAGGILPPNQFDTAVDPLDRLRGFSHRRIAPWCDRLQKVTGIDCGYRRCGGYYLADTPGEKAAMIGTADYWDEMQIECQSISPDELASRQPALSDWCTRHPDAGVWFAPGEEQIRPPRLLKALRSACESSGVELREFCAVDQIDPETGNVHLADDETITADKVIVCNGAWAGRLLPDQRLRNSVVPVRGQIVLMRTPQPLLSSVINIGHRYLLCRDDGRTLVGSCEEEVGFDLSTTDRAIDQLKQFAYNLCPPLQNAQIERTWSGLRPLTFDGFPMIGPLPGSKHVLVATGHFRSGIHLAFGTAELVADIVQSKTPMLDVADFRVGKQLANTA</sequence>
<dbReference type="EMBL" id="SJPZ01000001">
    <property type="protein sequence ID" value="TWU65257.1"/>
    <property type="molecule type" value="Genomic_DNA"/>
</dbReference>
<proteinExistence type="predicted"/>
<dbReference type="Proteomes" id="UP000316476">
    <property type="component" value="Unassembled WGS sequence"/>
</dbReference>
<dbReference type="GO" id="GO:0050660">
    <property type="term" value="F:flavin adenine dinucleotide binding"/>
    <property type="evidence" value="ECO:0007669"/>
    <property type="project" value="InterPro"/>
</dbReference>
<dbReference type="GO" id="GO:0009229">
    <property type="term" value="P:thiamine diphosphate biosynthetic process"/>
    <property type="evidence" value="ECO:0007669"/>
    <property type="project" value="UniProtKB-UniPathway"/>
</dbReference>
<evidence type="ECO:0000259" key="4">
    <source>
        <dbReference type="Pfam" id="PF01266"/>
    </source>
</evidence>
<organism evidence="5 6">
    <name type="scientific">Crateriforma conspicua</name>
    <dbReference type="NCBI Taxonomy" id="2527996"/>
    <lineage>
        <taxon>Bacteria</taxon>
        <taxon>Pseudomonadati</taxon>
        <taxon>Planctomycetota</taxon>
        <taxon>Planctomycetia</taxon>
        <taxon>Planctomycetales</taxon>
        <taxon>Planctomycetaceae</taxon>
        <taxon>Crateriforma</taxon>
    </lineage>
</organism>
<dbReference type="GO" id="GO:0009228">
    <property type="term" value="P:thiamine biosynthetic process"/>
    <property type="evidence" value="ECO:0007669"/>
    <property type="project" value="UniProtKB-KW"/>
</dbReference>
<evidence type="ECO:0000313" key="5">
    <source>
        <dbReference type="EMBL" id="TWU65257.1"/>
    </source>
</evidence>
<dbReference type="InterPro" id="IPR006076">
    <property type="entry name" value="FAD-dep_OxRdtase"/>
</dbReference>
<evidence type="ECO:0000256" key="3">
    <source>
        <dbReference type="ARBA" id="ARBA00023002"/>
    </source>
</evidence>
<dbReference type="InterPro" id="IPR012727">
    <property type="entry name" value="Gly_oxidase_ThiO"/>
</dbReference>
<dbReference type="GO" id="GO:0005737">
    <property type="term" value="C:cytoplasm"/>
    <property type="evidence" value="ECO:0007669"/>
    <property type="project" value="TreeGrafter"/>
</dbReference>
<dbReference type="Pfam" id="PF01266">
    <property type="entry name" value="DAO"/>
    <property type="match status" value="1"/>
</dbReference>
<comment type="caution">
    <text evidence="5">The sequence shown here is derived from an EMBL/GenBank/DDBJ whole genome shotgun (WGS) entry which is preliminary data.</text>
</comment>
<comment type="pathway">
    <text evidence="1">Cofactor biosynthesis; thiamine diphosphate biosynthesis.</text>
</comment>
<dbReference type="Gene3D" id="3.50.50.60">
    <property type="entry name" value="FAD/NAD(P)-binding domain"/>
    <property type="match status" value="1"/>
</dbReference>
<dbReference type="EC" id="1.4.99.5" evidence="5"/>
<reference evidence="5 6" key="1">
    <citation type="submission" date="2019-02" db="EMBL/GenBank/DDBJ databases">
        <title>Deep-cultivation of Planctomycetes and their phenomic and genomic characterization uncovers novel biology.</title>
        <authorList>
            <person name="Wiegand S."/>
            <person name="Jogler M."/>
            <person name="Boedeker C."/>
            <person name="Pinto D."/>
            <person name="Vollmers J."/>
            <person name="Rivas-Marin E."/>
            <person name="Kohn T."/>
            <person name="Peeters S.H."/>
            <person name="Heuer A."/>
            <person name="Rast P."/>
            <person name="Oberbeckmann S."/>
            <person name="Bunk B."/>
            <person name="Jeske O."/>
            <person name="Meyerdierks A."/>
            <person name="Storesund J.E."/>
            <person name="Kallscheuer N."/>
            <person name="Luecker S."/>
            <person name="Lage O.M."/>
            <person name="Pohl T."/>
            <person name="Merkel B.J."/>
            <person name="Hornburger P."/>
            <person name="Mueller R.-W."/>
            <person name="Bruemmer F."/>
            <person name="Labrenz M."/>
            <person name="Spormann A.M."/>
            <person name="Op Den Camp H."/>
            <person name="Overmann J."/>
            <person name="Amann R."/>
            <person name="Jetten M.S.M."/>
            <person name="Mascher T."/>
            <person name="Medema M.H."/>
            <person name="Devos D.P."/>
            <person name="Kaster A.-K."/>
            <person name="Ovreas L."/>
            <person name="Rohde M."/>
            <person name="Galperin M.Y."/>
            <person name="Jogler C."/>
        </authorList>
    </citation>
    <scope>NUCLEOTIDE SEQUENCE [LARGE SCALE GENOMIC DNA]</scope>
    <source>
        <strain evidence="5 6">V7</strain>
    </source>
</reference>
<protein>
    <submittedName>
        <fullName evidence="5">Hydrogen cyanide synthase subunit HcnC</fullName>
        <ecNumber evidence="5">1.4.99.5</ecNumber>
    </submittedName>
</protein>
<dbReference type="AlphaFoldDB" id="A0A5C6FQ50"/>
<dbReference type="Gene3D" id="3.30.9.10">
    <property type="entry name" value="D-Amino Acid Oxidase, subunit A, domain 2"/>
    <property type="match status" value="1"/>
</dbReference>
<feature type="domain" description="FAD dependent oxidoreductase" evidence="4">
    <location>
        <begin position="36"/>
        <end position="381"/>
    </location>
</feature>
<gene>
    <name evidence="5" type="primary">hcnC</name>
    <name evidence="5" type="ORF">V7x_08030</name>
</gene>
<dbReference type="SUPFAM" id="SSF54373">
    <property type="entry name" value="FAD-linked reductases, C-terminal domain"/>
    <property type="match status" value="1"/>
</dbReference>
<dbReference type="PANTHER" id="PTHR13847">
    <property type="entry name" value="SARCOSINE DEHYDROGENASE-RELATED"/>
    <property type="match status" value="1"/>
</dbReference>
<dbReference type="NCBIfam" id="TIGR02352">
    <property type="entry name" value="thiamin_ThiO"/>
    <property type="match status" value="1"/>
</dbReference>
<name>A0A5C6FQ50_9PLAN</name>
<evidence type="ECO:0000313" key="6">
    <source>
        <dbReference type="Proteomes" id="UP000316476"/>
    </source>
</evidence>
<dbReference type="GO" id="GO:0050622">
    <property type="term" value="F:glycine dehydrogenase (cyanide-forming) activity"/>
    <property type="evidence" value="ECO:0007669"/>
    <property type="project" value="UniProtKB-EC"/>
</dbReference>
<dbReference type="InterPro" id="IPR036188">
    <property type="entry name" value="FAD/NAD-bd_sf"/>
</dbReference>
<keyword evidence="3 5" id="KW-0560">Oxidoreductase</keyword>
<evidence type="ECO:0000256" key="2">
    <source>
        <dbReference type="ARBA" id="ARBA00022977"/>
    </source>
</evidence>
<accession>A0A5C6FQ50</accession>
<evidence type="ECO:0000256" key="1">
    <source>
        <dbReference type="ARBA" id="ARBA00004948"/>
    </source>
</evidence>
<dbReference type="SUPFAM" id="SSF51905">
    <property type="entry name" value="FAD/NAD(P)-binding domain"/>
    <property type="match status" value="1"/>
</dbReference>
<keyword evidence="2" id="KW-0784">Thiamine biosynthesis</keyword>
<dbReference type="PANTHER" id="PTHR13847:SF289">
    <property type="entry name" value="GLYCINE OXIDASE"/>
    <property type="match status" value="1"/>
</dbReference>
<dbReference type="UniPathway" id="UPA00060"/>